<accession>A0A8S0YLG7</accession>
<dbReference type="EMBL" id="CADEBD010000024">
    <property type="protein sequence ID" value="CAB3219858.1"/>
    <property type="molecule type" value="Genomic_DNA"/>
</dbReference>
<dbReference type="AlphaFoldDB" id="A0A8S0YLG7"/>
<evidence type="ECO:0000256" key="1">
    <source>
        <dbReference type="ARBA" id="ARBA00007091"/>
    </source>
</evidence>
<dbReference type="OrthoDB" id="407146at2759"/>
<sequence length="200" mass="22255">MALIIRLLKHFLILFIADGILVNLRVLANENSTIAISFAVHEVVPDVIPQAPDSFIYVEYPRGVYANGGNLLTPALAKIKPIVAWNADPNQFYTLVMIDPDAPSRHNPKFREWQHWLIGNVPGSEVSQGVVLSDYIGPAPPLGSGLHRYVFLVYKQPHNLTFDEPRLSKSSSVNRTLFSVVNFANKYNLSDPVAGNFFQA</sequence>
<evidence type="ECO:0000313" key="3">
    <source>
        <dbReference type="EMBL" id="CAB3219858.1"/>
    </source>
</evidence>
<gene>
    <name evidence="3" type="ORF">APLA_LOCUS26</name>
</gene>
<dbReference type="CDD" id="cd00866">
    <property type="entry name" value="PEBP_euk"/>
    <property type="match status" value="1"/>
</dbReference>
<feature type="chain" id="PRO_5035885997" description="Phosphatidylethanolamine-binding protein" evidence="2">
    <location>
        <begin position="20"/>
        <end position="200"/>
    </location>
</feature>
<comment type="caution">
    <text evidence="3">The sequence shown here is derived from an EMBL/GenBank/DDBJ whole genome shotgun (WGS) entry which is preliminary data.</text>
</comment>
<keyword evidence="2" id="KW-0732">Signal</keyword>
<dbReference type="InterPro" id="IPR035810">
    <property type="entry name" value="PEBP_euk"/>
</dbReference>
<dbReference type="PROSITE" id="PS01220">
    <property type="entry name" value="PBP"/>
    <property type="match status" value="1"/>
</dbReference>
<feature type="signal peptide" evidence="2">
    <location>
        <begin position="1"/>
        <end position="19"/>
    </location>
</feature>
<protein>
    <recommendedName>
        <fullName evidence="5">Phosphatidylethanolamine-binding protein</fullName>
    </recommendedName>
</protein>
<dbReference type="InterPro" id="IPR008914">
    <property type="entry name" value="PEBP"/>
</dbReference>
<evidence type="ECO:0000313" key="4">
    <source>
        <dbReference type="Proteomes" id="UP000494256"/>
    </source>
</evidence>
<dbReference type="PANTHER" id="PTHR11362:SF82">
    <property type="entry name" value="PHOSPHATIDYLETHANOLAMINE-BINDING PROTEIN 4"/>
    <property type="match status" value="1"/>
</dbReference>
<name>A0A8S0YLG7_ARCPL</name>
<dbReference type="Gene3D" id="3.90.280.10">
    <property type="entry name" value="PEBP-like"/>
    <property type="match status" value="1"/>
</dbReference>
<comment type="similarity">
    <text evidence="1">Belongs to the phosphatidylethanolamine-binding protein family.</text>
</comment>
<dbReference type="SUPFAM" id="SSF49777">
    <property type="entry name" value="PEBP-like"/>
    <property type="match status" value="1"/>
</dbReference>
<evidence type="ECO:0000256" key="2">
    <source>
        <dbReference type="SAM" id="SignalP"/>
    </source>
</evidence>
<reference evidence="3 4" key="1">
    <citation type="submission" date="2020-04" db="EMBL/GenBank/DDBJ databases">
        <authorList>
            <person name="Wallbank WR R."/>
            <person name="Pardo Diaz C."/>
            <person name="Kozak K."/>
            <person name="Martin S."/>
            <person name="Jiggins C."/>
            <person name="Moest M."/>
            <person name="Warren A I."/>
            <person name="Byers J.R.P. K."/>
            <person name="Montejo-Kovacevich G."/>
            <person name="Yen C E."/>
        </authorList>
    </citation>
    <scope>NUCLEOTIDE SEQUENCE [LARGE SCALE GENOMIC DNA]</scope>
</reference>
<dbReference type="Proteomes" id="UP000494256">
    <property type="component" value="Unassembled WGS sequence"/>
</dbReference>
<proteinExistence type="inferred from homology"/>
<dbReference type="InterPro" id="IPR036610">
    <property type="entry name" value="PEBP-like_sf"/>
</dbReference>
<dbReference type="Pfam" id="PF01161">
    <property type="entry name" value="PBP"/>
    <property type="match status" value="1"/>
</dbReference>
<evidence type="ECO:0008006" key="5">
    <source>
        <dbReference type="Google" id="ProtNLM"/>
    </source>
</evidence>
<dbReference type="InterPro" id="IPR001858">
    <property type="entry name" value="Phosphatidylethanolamine-bd_CS"/>
</dbReference>
<organism evidence="3 4">
    <name type="scientific">Arctia plantaginis</name>
    <name type="common">Wood tiger moth</name>
    <name type="synonym">Phalaena plantaginis</name>
    <dbReference type="NCBI Taxonomy" id="874455"/>
    <lineage>
        <taxon>Eukaryota</taxon>
        <taxon>Metazoa</taxon>
        <taxon>Ecdysozoa</taxon>
        <taxon>Arthropoda</taxon>
        <taxon>Hexapoda</taxon>
        <taxon>Insecta</taxon>
        <taxon>Pterygota</taxon>
        <taxon>Neoptera</taxon>
        <taxon>Endopterygota</taxon>
        <taxon>Lepidoptera</taxon>
        <taxon>Glossata</taxon>
        <taxon>Ditrysia</taxon>
        <taxon>Noctuoidea</taxon>
        <taxon>Erebidae</taxon>
        <taxon>Arctiinae</taxon>
        <taxon>Arctia</taxon>
    </lineage>
</organism>
<dbReference type="PANTHER" id="PTHR11362">
    <property type="entry name" value="PHOSPHATIDYLETHANOLAMINE-BINDING PROTEIN"/>
    <property type="match status" value="1"/>
</dbReference>